<reference evidence="2" key="1">
    <citation type="submission" date="2023-03" db="EMBL/GenBank/DDBJ databases">
        <title>Massive genome expansion in bonnet fungi (Mycena s.s.) driven by repeated elements and novel gene families across ecological guilds.</title>
        <authorList>
            <consortium name="Lawrence Berkeley National Laboratory"/>
            <person name="Harder C.B."/>
            <person name="Miyauchi S."/>
            <person name="Viragh M."/>
            <person name="Kuo A."/>
            <person name="Thoen E."/>
            <person name="Andreopoulos B."/>
            <person name="Lu D."/>
            <person name="Skrede I."/>
            <person name="Drula E."/>
            <person name="Henrissat B."/>
            <person name="Morin E."/>
            <person name="Kohler A."/>
            <person name="Barry K."/>
            <person name="LaButti K."/>
            <person name="Morin E."/>
            <person name="Salamov A."/>
            <person name="Lipzen A."/>
            <person name="Mereny Z."/>
            <person name="Hegedus B."/>
            <person name="Baldrian P."/>
            <person name="Stursova M."/>
            <person name="Weitz H."/>
            <person name="Taylor A."/>
            <person name="Grigoriev I.V."/>
            <person name="Nagy L.G."/>
            <person name="Martin F."/>
            <person name="Kauserud H."/>
        </authorList>
    </citation>
    <scope>NUCLEOTIDE SEQUENCE</scope>
    <source>
        <strain evidence="2">CBHHK182m</strain>
    </source>
</reference>
<organism evidence="2 3">
    <name type="scientific">Mycena metata</name>
    <dbReference type="NCBI Taxonomy" id="1033252"/>
    <lineage>
        <taxon>Eukaryota</taxon>
        <taxon>Fungi</taxon>
        <taxon>Dikarya</taxon>
        <taxon>Basidiomycota</taxon>
        <taxon>Agaricomycotina</taxon>
        <taxon>Agaricomycetes</taxon>
        <taxon>Agaricomycetidae</taxon>
        <taxon>Agaricales</taxon>
        <taxon>Marasmiineae</taxon>
        <taxon>Mycenaceae</taxon>
        <taxon>Mycena</taxon>
    </lineage>
</organism>
<dbReference type="EMBL" id="JARKIB010000118">
    <property type="protein sequence ID" value="KAJ7737035.1"/>
    <property type="molecule type" value="Genomic_DNA"/>
</dbReference>
<evidence type="ECO:0000313" key="3">
    <source>
        <dbReference type="Proteomes" id="UP001215598"/>
    </source>
</evidence>
<feature type="compositionally biased region" description="Low complexity" evidence="1">
    <location>
        <begin position="1"/>
        <end position="18"/>
    </location>
</feature>
<dbReference type="AlphaFoldDB" id="A0AAD7MZ13"/>
<evidence type="ECO:0000313" key="2">
    <source>
        <dbReference type="EMBL" id="KAJ7737035.1"/>
    </source>
</evidence>
<proteinExistence type="predicted"/>
<evidence type="ECO:0000256" key="1">
    <source>
        <dbReference type="SAM" id="MobiDB-lite"/>
    </source>
</evidence>
<gene>
    <name evidence="2" type="ORF">B0H16DRAFT_1730453</name>
</gene>
<sequence length="409" mass="43880">MPKTAPSKPSSSKACRAALPSARTTRSKVKSATSPNAAPAPLSKALPSSASLPPKASAASLVFGEPSTLLTNSPQSTSPVKFGPPRGIKPNELTSKSLKKKTNTSSSAVSTPMSPPKPSTSKFAPPASSLPGKSKPTSRTSILPPALAAPRAGSEPPPRRVRLTAAQFANPAYPDSDQPMSLDLDVSTVSKKELDPFEMTDQERRSVHFLDHPFVADLIPLVRRGANMVSPLTILVGGYNGPFYLASLNGRYQYLQDLRTARQTVLESPANAPGLRARQQSKLLPKISQPQSSPFTPTLSVAQLEQPLKRAETLSFQILAHLLNVKNQISDLESHMQTLNSNFNLTTGATVSNNSSALCIPGTGLAMRQRSKLSTSRPKKVPKSTRHADEYCFYCDHPNSTTECFNLDF</sequence>
<feature type="compositionally biased region" description="Low complexity" evidence="1">
    <location>
        <begin position="103"/>
        <end position="112"/>
    </location>
</feature>
<comment type="caution">
    <text evidence="2">The sequence shown here is derived from an EMBL/GenBank/DDBJ whole genome shotgun (WGS) entry which is preliminary data.</text>
</comment>
<feature type="region of interest" description="Disordered" evidence="1">
    <location>
        <begin position="1"/>
        <end position="158"/>
    </location>
</feature>
<protein>
    <submittedName>
        <fullName evidence="2">Uncharacterized protein</fullName>
    </submittedName>
</protein>
<feature type="compositionally biased region" description="Polar residues" evidence="1">
    <location>
        <begin position="68"/>
        <end position="79"/>
    </location>
</feature>
<keyword evidence="3" id="KW-1185">Reference proteome</keyword>
<accession>A0AAD7MZ13</accession>
<feature type="compositionally biased region" description="Low complexity" evidence="1">
    <location>
        <begin position="34"/>
        <end position="61"/>
    </location>
</feature>
<dbReference type="Proteomes" id="UP001215598">
    <property type="component" value="Unassembled WGS sequence"/>
</dbReference>
<name>A0AAD7MZ13_9AGAR</name>